<dbReference type="InterPro" id="IPR059179">
    <property type="entry name" value="MLKL-like_MCAfunc"/>
</dbReference>
<dbReference type="InterPro" id="IPR054000">
    <property type="entry name" value="MLKL_N"/>
</dbReference>
<protein>
    <submittedName>
        <fullName evidence="2">Gibberellin-regulated protein 14-like</fullName>
    </submittedName>
</protein>
<keyword evidence="3" id="KW-1185">Reference proteome</keyword>
<dbReference type="EMBL" id="OY660868">
    <property type="protein sequence ID" value="CAJ1055908.1"/>
    <property type="molecule type" value="Genomic_DNA"/>
</dbReference>
<dbReference type="GO" id="GO:0007166">
    <property type="term" value="P:cell surface receptor signaling pathway"/>
    <property type="evidence" value="ECO:0007669"/>
    <property type="project" value="InterPro"/>
</dbReference>
<organism evidence="2 3">
    <name type="scientific">Xyrichtys novacula</name>
    <name type="common">Pearly razorfish</name>
    <name type="synonym">Hemipteronotus novacula</name>
    <dbReference type="NCBI Taxonomy" id="13765"/>
    <lineage>
        <taxon>Eukaryota</taxon>
        <taxon>Metazoa</taxon>
        <taxon>Chordata</taxon>
        <taxon>Craniata</taxon>
        <taxon>Vertebrata</taxon>
        <taxon>Euteleostomi</taxon>
        <taxon>Actinopterygii</taxon>
        <taxon>Neopterygii</taxon>
        <taxon>Teleostei</taxon>
        <taxon>Neoteleostei</taxon>
        <taxon>Acanthomorphata</taxon>
        <taxon>Eupercaria</taxon>
        <taxon>Labriformes</taxon>
        <taxon>Labridae</taxon>
        <taxon>Xyrichtys</taxon>
    </lineage>
</organism>
<evidence type="ECO:0000313" key="3">
    <source>
        <dbReference type="Proteomes" id="UP001178508"/>
    </source>
</evidence>
<sequence length="267" mass="29582">MNQEVVHTLIESLFSLFKMIYRMAENVKANKERCGEIAQRVRSLEGLILKIQQRGSGQICVSVEDALMDLCRTLESTKEWMMKFTKTKRVVSFFKSGSHEEKFNKLDKKLTENFILLSGALLIEQGDKLDRVFDTLTQRGSSQYGFRAPISSFVPPDPTPSPPAIMLPNSPTTLMPPVGPSNFSLGLCPGPLSPNPVMNPAVPPTQPYIFPPIGFSNTAVYSSPVFSSAVNVSNMAPLNINGLFGSTVFPQNTGVMYVLNRSVYFYK</sequence>
<evidence type="ECO:0000313" key="2">
    <source>
        <dbReference type="EMBL" id="CAJ1055908.1"/>
    </source>
</evidence>
<accession>A0AAV1F4B3</accession>
<gene>
    <name evidence="2" type="ORF">XNOV1_A022059</name>
</gene>
<dbReference type="Gene3D" id="1.20.930.20">
    <property type="entry name" value="Adaptor protein Cbl, N-terminal domain"/>
    <property type="match status" value="1"/>
</dbReference>
<reference evidence="2" key="1">
    <citation type="submission" date="2023-08" db="EMBL/GenBank/DDBJ databases">
        <authorList>
            <person name="Alioto T."/>
            <person name="Alioto T."/>
            <person name="Gomez Garrido J."/>
        </authorList>
    </citation>
    <scope>NUCLEOTIDE SEQUENCE</scope>
</reference>
<dbReference type="Proteomes" id="UP001178508">
    <property type="component" value="Chromosome 5"/>
</dbReference>
<dbReference type="Pfam" id="PF22215">
    <property type="entry name" value="MLKL_N"/>
    <property type="match status" value="1"/>
</dbReference>
<dbReference type="CDD" id="cd21037">
    <property type="entry name" value="MLKL_NTD"/>
    <property type="match status" value="1"/>
</dbReference>
<evidence type="ECO:0000259" key="1">
    <source>
        <dbReference type="Pfam" id="PF22215"/>
    </source>
</evidence>
<proteinExistence type="predicted"/>
<dbReference type="InterPro" id="IPR036537">
    <property type="entry name" value="Adaptor_Cbl_N_dom_sf"/>
</dbReference>
<dbReference type="AlphaFoldDB" id="A0AAV1F4B3"/>
<feature type="domain" description="Mixed lineage kinase" evidence="1">
    <location>
        <begin position="11"/>
        <end position="139"/>
    </location>
</feature>
<name>A0AAV1F4B3_XYRNO</name>